<evidence type="ECO:0000256" key="4">
    <source>
        <dbReference type="ARBA" id="ARBA00022795"/>
    </source>
</evidence>
<dbReference type="InterPro" id="IPR007412">
    <property type="entry name" value="FlgM"/>
</dbReference>
<comment type="caution">
    <text evidence="9">The sequence shown here is derived from an EMBL/GenBank/DDBJ whole genome shotgun (WGS) entry which is preliminary data.</text>
</comment>
<evidence type="ECO:0000259" key="8">
    <source>
        <dbReference type="Pfam" id="PF04316"/>
    </source>
</evidence>
<dbReference type="GO" id="GO:0044781">
    <property type="term" value="P:bacterial-type flagellum organization"/>
    <property type="evidence" value="ECO:0007669"/>
    <property type="project" value="UniProtKB-KW"/>
</dbReference>
<dbReference type="NCBIfam" id="TIGR03824">
    <property type="entry name" value="FlgM_jcvi"/>
    <property type="match status" value="1"/>
</dbReference>
<dbReference type="AlphaFoldDB" id="A0A366SKB3"/>
<keyword evidence="4" id="KW-1005">Bacterial flagellum biogenesis</keyword>
<keyword evidence="3" id="KW-0678">Repressor</keyword>
<evidence type="ECO:0000313" key="10">
    <source>
        <dbReference type="Proteomes" id="UP000252800"/>
    </source>
</evidence>
<evidence type="ECO:0000313" key="9">
    <source>
        <dbReference type="EMBL" id="RBR31775.1"/>
    </source>
</evidence>
<evidence type="ECO:0000256" key="7">
    <source>
        <dbReference type="SAM" id="MobiDB-lite"/>
    </source>
</evidence>
<proteinExistence type="inferred from homology"/>
<keyword evidence="9" id="KW-0282">Flagellum</keyword>
<dbReference type="GO" id="GO:0045892">
    <property type="term" value="P:negative regulation of DNA-templated transcription"/>
    <property type="evidence" value="ECO:0007669"/>
    <property type="project" value="InterPro"/>
</dbReference>
<keyword evidence="9" id="KW-0966">Cell projection</keyword>
<keyword evidence="5" id="KW-0805">Transcription regulation</keyword>
<comment type="similarity">
    <text evidence="1">Belongs to the FlgM family.</text>
</comment>
<feature type="domain" description="Anti-sigma-28 factor FlgM C-terminal" evidence="8">
    <location>
        <begin position="36"/>
        <end position="87"/>
    </location>
</feature>
<name>A0A366SKB3_9ENTE</name>
<dbReference type="SUPFAM" id="SSF101498">
    <property type="entry name" value="Anti-sigma factor FlgM"/>
    <property type="match status" value="1"/>
</dbReference>
<keyword evidence="6" id="KW-0804">Transcription</keyword>
<organism evidence="9 10">
    <name type="scientific">Enterococcus cecorum</name>
    <dbReference type="NCBI Taxonomy" id="44008"/>
    <lineage>
        <taxon>Bacteria</taxon>
        <taxon>Bacillati</taxon>
        <taxon>Bacillota</taxon>
        <taxon>Bacilli</taxon>
        <taxon>Lactobacillales</taxon>
        <taxon>Enterococcaceae</taxon>
        <taxon>Enterococcus</taxon>
    </lineage>
</organism>
<evidence type="ECO:0000256" key="3">
    <source>
        <dbReference type="ARBA" id="ARBA00022491"/>
    </source>
</evidence>
<keyword evidence="9" id="KW-0969">Cilium</keyword>
<dbReference type="RefSeq" id="WP_113783623.1">
    <property type="nucleotide sequence ID" value="NZ_JAKUDR010000001.1"/>
</dbReference>
<reference evidence="9 10" key="1">
    <citation type="submission" date="2015-06" db="EMBL/GenBank/DDBJ databases">
        <title>The Genome Sequence of Enterococcus cecorum 170AEA1.</title>
        <authorList>
            <consortium name="The Broad Institute Genomics Platform"/>
            <consortium name="The Broad Institute Genome Sequencing Center for Infectious Disease"/>
            <person name="Earl A.M."/>
            <person name="Van Tyne D."/>
            <person name="Lebreton F."/>
            <person name="Saavedra J.T."/>
            <person name="Gilmore M.S."/>
            <person name="Manson McGuire A."/>
            <person name="Clock S."/>
            <person name="Crupain M."/>
            <person name="Rangan U."/>
            <person name="Young S."/>
            <person name="Abouelleil A."/>
            <person name="Cao P."/>
            <person name="Chapman S.B."/>
            <person name="Griggs A."/>
            <person name="Priest M."/>
            <person name="Shea T."/>
            <person name="Wortman J."/>
            <person name="Nusbaum C."/>
            <person name="Birren B."/>
        </authorList>
    </citation>
    <scope>NUCLEOTIDE SEQUENCE [LARGE SCALE GENOMIC DNA]</scope>
    <source>
        <strain evidence="9 10">170AEA1</strain>
    </source>
</reference>
<dbReference type="EMBL" id="LEOY01000002">
    <property type="protein sequence ID" value="RBR31775.1"/>
    <property type="molecule type" value="Genomic_DNA"/>
</dbReference>
<protein>
    <recommendedName>
        <fullName evidence="2">Negative regulator of flagellin synthesis</fullName>
    </recommendedName>
</protein>
<evidence type="ECO:0000256" key="1">
    <source>
        <dbReference type="ARBA" id="ARBA00005322"/>
    </source>
</evidence>
<evidence type="ECO:0000256" key="2">
    <source>
        <dbReference type="ARBA" id="ARBA00017823"/>
    </source>
</evidence>
<gene>
    <name evidence="9" type="ORF">EB18_00198</name>
</gene>
<evidence type="ECO:0000256" key="6">
    <source>
        <dbReference type="ARBA" id="ARBA00023163"/>
    </source>
</evidence>
<evidence type="ECO:0000256" key="5">
    <source>
        <dbReference type="ARBA" id="ARBA00023015"/>
    </source>
</evidence>
<dbReference type="InterPro" id="IPR035890">
    <property type="entry name" value="Anti-sigma-28_factor_FlgM_sf"/>
</dbReference>
<dbReference type="Pfam" id="PF04316">
    <property type="entry name" value="FlgM"/>
    <property type="match status" value="1"/>
</dbReference>
<sequence length="91" mass="10298">MKIEGRYNNYDRYMPNRPVHSSEIKDESIKISSASSVNLSETTQKIRKEVAQNDLSRNDEKIKALKAAIKDGTYQISAKEIAASMMKAMTE</sequence>
<feature type="region of interest" description="Disordered" evidence="7">
    <location>
        <begin position="1"/>
        <end position="21"/>
    </location>
</feature>
<dbReference type="InterPro" id="IPR031316">
    <property type="entry name" value="FlgM_C"/>
</dbReference>
<accession>A0A366SKB3</accession>
<dbReference type="Proteomes" id="UP000252800">
    <property type="component" value="Unassembled WGS sequence"/>
</dbReference>